<evidence type="ECO:0000256" key="1">
    <source>
        <dbReference type="ARBA" id="ARBA00022737"/>
    </source>
</evidence>
<dbReference type="InterPro" id="IPR002110">
    <property type="entry name" value="Ankyrin_rpt"/>
</dbReference>
<dbReference type="SUPFAM" id="SSF48403">
    <property type="entry name" value="Ankyrin repeat"/>
    <property type="match status" value="1"/>
</dbReference>
<dbReference type="SMART" id="SM00248">
    <property type="entry name" value="ANK"/>
    <property type="match status" value="5"/>
</dbReference>
<keyword evidence="2" id="KW-0040">ANK repeat</keyword>
<keyword evidence="1" id="KW-0677">Repeat</keyword>
<name>A0A1B6BZW5_9HEMI</name>
<dbReference type="EMBL" id="GEDC01030491">
    <property type="protein sequence ID" value="JAS06807.1"/>
    <property type="molecule type" value="Transcribed_RNA"/>
</dbReference>
<reference evidence="4" key="1">
    <citation type="submission" date="2015-12" db="EMBL/GenBank/DDBJ databases">
        <title>De novo transcriptome assembly of four potential Pierce s Disease insect vectors from Arizona vineyards.</title>
        <authorList>
            <person name="Tassone E.E."/>
        </authorList>
    </citation>
    <scope>NUCLEOTIDE SEQUENCE</scope>
</reference>
<sequence>MKVLGSSVGVQQLDTSFANTIGEGSVSDSESSEDDNERNVFKTDMPSDANTDILVNKMCNLFVSDDQSNDCDKTSPDENRLDKVKDDEDVLISRSPTRVNRENSSLQLYDQPYSLANRRRSQLQNGGHIISMNHQSTDWLSECNPVTANVAHKTVSTYNVCIENPQLQTNSTPVFNISSFNVFNVEDLEAISKFPTLQLNYNTNMALPYPTTSNITGFNDELYKMSEPSTSVCHKEANQVLSVQTTMVKSPQKSVVNSKYEGESSNLFIPELGSISREELEFIENALKKDVALQGVTDSLVTSCAESMGTKSSEYDNNLEGHANEQWSEDSTYGSLNTSPLNVWSPDNLMDSPEILNIPTAPVNDLNVLSPKHKTKEPVESTAKNQQYDNVYKTSTNLMKRYIPVLSDKNQNTKPVSTFPCQKPMDKQIKPLGVIVYDNPTSASNRILAEIKQSKNSAEFYKIQYLKVCLNMNCPEKLKKALFQLLSSEQPLDSKMTLIVYALLTFVLKTRKEEFMPILSCKYEGKSSLHYACLLHKDSPLIARYIVEVMVELGRNVDETYLDEDGNTIIHILASKGDSHVKVLAELLQVKQNQTYVFDKNCKNKHLLTPLHLAVINHSEENPSFSTIKHLIDHFAEMTEDILGRTPLHYSVLSRSEPSIVRRLLPINSSKIINIQDCKGNTALHLIYRNTSVTLEKRQEIISNLLKNKANTKITNSLGEMPHHVMVGDKHEEYATVYL</sequence>
<dbReference type="InterPro" id="IPR036770">
    <property type="entry name" value="Ankyrin_rpt-contain_sf"/>
</dbReference>
<accession>A0A1B6BZW5</accession>
<feature type="region of interest" description="Disordered" evidence="3">
    <location>
        <begin position="19"/>
        <end position="47"/>
    </location>
</feature>
<dbReference type="PANTHER" id="PTHR24193:SF121">
    <property type="entry name" value="ADA2A-CONTAINING COMPLEX COMPONENT 3, ISOFORM D"/>
    <property type="match status" value="1"/>
</dbReference>
<evidence type="ECO:0000256" key="3">
    <source>
        <dbReference type="SAM" id="MobiDB-lite"/>
    </source>
</evidence>
<proteinExistence type="predicted"/>
<dbReference type="InterPro" id="IPR050663">
    <property type="entry name" value="Ankyrin-SOCS_Box"/>
</dbReference>
<gene>
    <name evidence="4" type="ORF">g.19448</name>
</gene>
<protein>
    <submittedName>
        <fullName evidence="4">Uncharacterized protein</fullName>
    </submittedName>
</protein>
<dbReference type="GO" id="GO:0000976">
    <property type="term" value="F:transcription cis-regulatory region binding"/>
    <property type="evidence" value="ECO:0007669"/>
    <property type="project" value="TreeGrafter"/>
</dbReference>
<organism evidence="4">
    <name type="scientific">Clastoptera arizonana</name>
    <name type="common">Arizona spittle bug</name>
    <dbReference type="NCBI Taxonomy" id="38151"/>
    <lineage>
        <taxon>Eukaryota</taxon>
        <taxon>Metazoa</taxon>
        <taxon>Ecdysozoa</taxon>
        <taxon>Arthropoda</taxon>
        <taxon>Hexapoda</taxon>
        <taxon>Insecta</taxon>
        <taxon>Pterygota</taxon>
        <taxon>Neoptera</taxon>
        <taxon>Paraneoptera</taxon>
        <taxon>Hemiptera</taxon>
        <taxon>Auchenorrhyncha</taxon>
        <taxon>Cercopoidea</taxon>
        <taxon>Clastopteridae</taxon>
        <taxon>Clastoptera</taxon>
    </lineage>
</organism>
<evidence type="ECO:0000256" key="2">
    <source>
        <dbReference type="ARBA" id="ARBA00023043"/>
    </source>
</evidence>
<dbReference type="GO" id="GO:0005634">
    <property type="term" value="C:nucleus"/>
    <property type="evidence" value="ECO:0007669"/>
    <property type="project" value="TreeGrafter"/>
</dbReference>
<dbReference type="PANTHER" id="PTHR24193">
    <property type="entry name" value="ANKYRIN REPEAT PROTEIN"/>
    <property type="match status" value="1"/>
</dbReference>
<dbReference type="GO" id="GO:0045944">
    <property type="term" value="P:positive regulation of transcription by RNA polymerase II"/>
    <property type="evidence" value="ECO:0007669"/>
    <property type="project" value="TreeGrafter"/>
</dbReference>
<dbReference type="Pfam" id="PF12796">
    <property type="entry name" value="Ank_2"/>
    <property type="match status" value="1"/>
</dbReference>
<dbReference type="AlphaFoldDB" id="A0A1B6BZW5"/>
<evidence type="ECO:0000313" key="4">
    <source>
        <dbReference type="EMBL" id="JAS06807.1"/>
    </source>
</evidence>
<dbReference type="Gene3D" id="1.25.40.20">
    <property type="entry name" value="Ankyrin repeat-containing domain"/>
    <property type="match status" value="1"/>
</dbReference>